<dbReference type="AlphaFoldDB" id="A0A8J7KJ13"/>
<proteinExistence type="predicted"/>
<evidence type="ECO:0000313" key="1">
    <source>
        <dbReference type="EMBL" id="MBG6139935.1"/>
    </source>
</evidence>
<protein>
    <submittedName>
        <fullName evidence="1">Uncharacterized protein</fullName>
    </submittedName>
</protein>
<dbReference type="Proteomes" id="UP000622552">
    <property type="component" value="Unassembled WGS sequence"/>
</dbReference>
<dbReference type="RefSeq" id="WP_197006543.1">
    <property type="nucleotide sequence ID" value="NZ_BONS01000006.1"/>
</dbReference>
<comment type="caution">
    <text evidence="1">The sequence shown here is derived from an EMBL/GenBank/DDBJ whole genome shotgun (WGS) entry which is preliminary data.</text>
</comment>
<keyword evidence="2" id="KW-1185">Reference proteome</keyword>
<sequence>MMIEDRFSELLEKVGCGCGVPGYDEELACEFRVSFSAVSPEHAHAVAYSIAKGIQHLRAGDDVACGTATLLLPDGKPVDVYCAGRCRRPSGHEGDCKV</sequence>
<gene>
    <name evidence="1" type="ORF">IW245_006129</name>
</gene>
<name>A0A8J7KJ13_9ACTN</name>
<reference evidence="1" key="1">
    <citation type="submission" date="2020-11" db="EMBL/GenBank/DDBJ databases">
        <title>Sequencing the genomes of 1000 actinobacteria strains.</title>
        <authorList>
            <person name="Klenk H.-P."/>
        </authorList>
    </citation>
    <scope>NUCLEOTIDE SEQUENCE</scope>
    <source>
        <strain evidence="1">DSM 45356</strain>
    </source>
</reference>
<organism evidence="1 2">
    <name type="scientific">Longispora fulva</name>
    <dbReference type="NCBI Taxonomy" id="619741"/>
    <lineage>
        <taxon>Bacteria</taxon>
        <taxon>Bacillati</taxon>
        <taxon>Actinomycetota</taxon>
        <taxon>Actinomycetes</taxon>
        <taxon>Micromonosporales</taxon>
        <taxon>Micromonosporaceae</taxon>
        <taxon>Longispora</taxon>
    </lineage>
</organism>
<accession>A0A8J7KJ13</accession>
<dbReference type="EMBL" id="JADOUF010000001">
    <property type="protein sequence ID" value="MBG6139935.1"/>
    <property type="molecule type" value="Genomic_DNA"/>
</dbReference>
<evidence type="ECO:0000313" key="2">
    <source>
        <dbReference type="Proteomes" id="UP000622552"/>
    </source>
</evidence>